<reference evidence="1" key="1">
    <citation type="submission" date="2017-02" db="EMBL/GenBank/DDBJ databases">
        <title>Delving into the versatile metabolic prowess of the omnipresent phylum Bacteroidetes.</title>
        <authorList>
            <person name="Nobu M.K."/>
            <person name="Mei R."/>
            <person name="Narihiro T."/>
            <person name="Kuroda K."/>
            <person name="Liu W.-T."/>
        </authorList>
    </citation>
    <scope>NUCLEOTIDE SEQUENCE</scope>
    <source>
        <strain evidence="1">ADurb.Bin131</strain>
    </source>
</reference>
<dbReference type="AlphaFoldDB" id="A0A1V6CDC2"/>
<gene>
    <name evidence="1" type="ORF">BWX89_00365</name>
</gene>
<evidence type="ECO:0008006" key="2">
    <source>
        <dbReference type="Google" id="ProtNLM"/>
    </source>
</evidence>
<sequence>MRKNCLLLLIEVLLIFSGCSYRFVNPSEKSVYVDFFSNHTFQPQIEVYLQKNLKKTIAESPVFSLVNSRQDADIVISGVINDFKRNPEFISDADQVMMASYNVKITLTITKNGQVSHRTLEQLYSLELATNFKMDYLLDMLSKKISQDIYYQLISDEN</sequence>
<accession>A0A1V6CDC2</accession>
<name>A0A1V6CDC2_UNCT6</name>
<proteinExistence type="predicted"/>
<dbReference type="EMBL" id="MWDQ01000028">
    <property type="protein sequence ID" value="OQB74794.1"/>
    <property type="molecule type" value="Genomic_DNA"/>
</dbReference>
<comment type="caution">
    <text evidence="1">The sequence shown here is derived from an EMBL/GenBank/DDBJ whole genome shotgun (WGS) entry which is preliminary data.</text>
</comment>
<organism evidence="1">
    <name type="scientific">candidate division TA06 bacterium ADurb.Bin131</name>
    <dbReference type="NCBI Taxonomy" id="1852827"/>
    <lineage>
        <taxon>Bacteria</taxon>
        <taxon>Bacteria division TA06</taxon>
    </lineage>
</organism>
<evidence type="ECO:0000313" key="1">
    <source>
        <dbReference type="EMBL" id="OQB74794.1"/>
    </source>
</evidence>
<dbReference type="Proteomes" id="UP000485562">
    <property type="component" value="Unassembled WGS sequence"/>
</dbReference>
<protein>
    <recommendedName>
        <fullName evidence="2">Lipopolysaccharide-assembly</fullName>
    </recommendedName>
</protein>